<evidence type="ECO:0008006" key="4">
    <source>
        <dbReference type="Google" id="ProtNLM"/>
    </source>
</evidence>
<gene>
    <name evidence="2" type="ORF">CKO31_23615</name>
</gene>
<keyword evidence="3" id="KW-1185">Reference proteome</keyword>
<dbReference type="InterPro" id="IPR007712">
    <property type="entry name" value="RelE/ParE_toxin"/>
</dbReference>
<keyword evidence="1" id="KW-1277">Toxin-antitoxin system</keyword>
<dbReference type="InterPro" id="IPR035093">
    <property type="entry name" value="RelE/ParE_toxin_dom_sf"/>
</dbReference>
<comment type="caution">
    <text evidence="2">The sequence shown here is derived from an EMBL/GenBank/DDBJ whole genome shotgun (WGS) entry which is preliminary data.</text>
</comment>
<evidence type="ECO:0000256" key="1">
    <source>
        <dbReference type="ARBA" id="ARBA00022649"/>
    </source>
</evidence>
<sequence length="93" mass="10768">MKATYTSRAVAELESACHWYERQREGLGDEFLDEVDAALARIQGRPALFPEVRPGFRRCLTHRFPFSLIYTAEDEHLVVHAVFHTRRDPEALP</sequence>
<name>A0ABS1CP10_9GAMM</name>
<organism evidence="2 3">
    <name type="scientific">Thiohalocapsa halophila</name>
    <dbReference type="NCBI Taxonomy" id="69359"/>
    <lineage>
        <taxon>Bacteria</taxon>
        <taxon>Pseudomonadati</taxon>
        <taxon>Pseudomonadota</taxon>
        <taxon>Gammaproteobacteria</taxon>
        <taxon>Chromatiales</taxon>
        <taxon>Chromatiaceae</taxon>
        <taxon>Thiohalocapsa</taxon>
    </lineage>
</organism>
<dbReference type="Pfam" id="PF05016">
    <property type="entry name" value="ParE_toxin"/>
    <property type="match status" value="1"/>
</dbReference>
<dbReference type="Gene3D" id="3.30.2310.20">
    <property type="entry name" value="RelE-like"/>
    <property type="match status" value="1"/>
</dbReference>
<protein>
    <recommendedName>
        <fullName evidence="4">Type II toxin-antitoxin system RelE/ParE family toxin</fullName>
    </recommendedName>
</protein>
<accession>A0ABS1CP10</accession>
<proteinExistence type="predicted"/>
<dbReference type="Proteomes" id="UP000748752">
    <property type="component" value="Unassembled WGS sequence"/>
</dbReference>
<evidence type="ECO:0000313" key="2">
    <source>
        <dbReference type="EMBL" id="MBK1633676.1"/>
    </source>
</evidence>
<dbReference type="RefSeq" id="WP_200242740.1">
    <property type="nucleotide sequence ID" value="NZ_NRRV01000105.1"/>
</dbReference>
<reference evidence="2 3" key="1">
    <citation type="journal article" date="2020" name="Microorganisms">
        <title>Osmotic Adaptation and Compatible Solute Biosynthesis of Phototrophic Bacteria as Revealed from Genome Analyses.</title>
        <authorList>
            <person name="Imhoff J.F."/>
            <person name="Rahn T."/>
            <person name="Kunzel S."/>
            <person name="Keller A."/>
            <person name="Neulinger S.C."/>
        </authorList>
    </citation>
    <scope>NUCLEOTIDE SEQUENCE [LARGE SCALE GENOMIC DNA]</scope>
    <source>
        <strain evidence="2 3">DSM 6210</strain>
    </source>
</reference>
<evidence type="ECO:0000313" key="3">
    <source>
        <dbReference type="Proteomes" id="UP000748752"/>
    </source>
</evidence>
<dbReference type="EMBL" id="NRRV01000105">
    <property type="protein sequence ID" value="MBK1633676.1"/>
    <property type="molecule type" value="Genomic_DNA"/>
</dbReference>